<dbReference type="Proteomes" id="UP000314294">
    <property type="component" value="Unassembled WGS sequence"/>
</dbReference>
<evidence type="ECO:0000313" key="2">
    <source>
        <dbReference type="EMBL" id="TNN59365.1"/>
    </source>
</evidence>
<dbReference type="AlphaFoldDB" id="A0A4Z2H238"/>
<proteinExistence type="predicted"/>
<feature type="region of interest" description="Disordered" evidence="1">
    <location>
        <begin position="15"/>
        <end position="95"/>
    </location>
</feature>
<organism evidence="2 3">
    <name type="scientific">Liparis tanakae</name>
    <name type="common">Tanaka's snailfish</name>
    <dbReference type="NCBI Taxonomy" id="230148"/>
    <lineage>
        <taxon>Eukaryota</taxon>
        <taxon>Metazoa</taxon>
        <taxon>Chordata</taxon>
        <taxon>Craniata</taxon>
        <taxon>Vertebrata</taxon>
        <taxon>Euteleostomi</taxon>
        <taxon>Actinopterygii</taxon>
        <taxon>Neopterygii</taxon>
        <taxon>Teleostei</taxon>
        <taxon>Neoteleostei</taxon>
        <taxon>Acanthomorphata</taxon>
        <taxon>Eupercaria</taxon>
        <taxon>Perciformes</taxon>
        <taxon>Cottioidei</taxon>
        <taxon>Cottales</taxon>
        <taxon>Liparidae</taxon>
        <taxon>Liparis</taxon>
    </lineage>
</organism>
<name>A0A4Z2H238_9TELE</name>
<evidence type="ECO:0000256" key="1">
    <source>
        <dbReference type="SAM" id="MobiDB-lite"/>
    </source>
</evidence>
<protein>
    <submittedName>
        <fullName evidence="2">Uncharacterized protein</fullName>
    </submittedName>
</protein>
<comment type="caution">
    <text evidence="2">The sequence shown here is derived from an EMBL/GenBank/DDBJ whole genome shotgun (WGS) entry which is preliminary data.</text>
</comment>
<dbReference type="OrthoDB" id="8964431at2759"/>
<gene>
    <name evidence="2" type="ORF">EYF80_030380</name>
</gene>
<reference evidence="2 3" key="1">
    <citation type="submission" date="2019-03" db="EMBL/GenBank/DDBJ databases">
        <title>First draft genome of Liparis tanakae, snailfish: a comprehensive survey of snailfish specific genes.</title>
        <authorList>
            <person name="Kim W."/>
            <person name="Song I."/>
            <person name="Jeong J.-H."/>
            <person name="Kim D."/>
            <person name="Kim S."/>
            <person name="Ryu S."/>
            <person name="Song J.Y."/>
            <person name="Lee S.K."/>
        </authorList>
    </citation>
    <scope>NUCLEOTIDE SEQUENCE [LARGE SCALE GENOMIC DNA]</scope>
    <source>
        <tissue evidence="2">Muscle</tissue>
    </source>
</reference>
<accession>A0A4Z2H238</accession>
<keyword evidence="3" id="KW-1185">Reference proteome</keyword>
<evidence type="ECO:0000313" key="3">
    <source>
        <dbReference type="Proteomes" id="UP000314294"/>
    </source>
</evidence>
<dbReference type="EMBL" id="SRLO01000357">
    <property type="protein sequence ID" value="TNN59365.1"/>
    <property type="molecule type" value="Genomic_DNA"/>
</dbReference>
<sequence length="134" mass="14793">MRDCFLFGVDVDDSVFVSRGHGSGHQRTSVDPRGPQRTTVDPRGPQRTPEDPIGPQWTPEDPRGPHSTTVDPRGPQWTPEDPIGPQWTSEDHRAPVGTQAGLFKLSGSIAYMCLISADYTTERRQGRLGARSRT</sequence>